<keyword evidence="1" id="KW-0614">Plasmid</keyword>
<protein>
    <submittedName>
        <fullName evidence="1">Uncharacterized protein</fullName>
    </submittedName>
</protein>
<gene>
    <name evidence="1" type="ORF">MCM2015_pMC1_16</name>
</gene>
<geneLocation type="plasmid" evidence="1">
    <name>pMC1</name>
</geneLocation>
<evidence type="ECO:0000313" key="1">
    <source>
        <dbReference type="EMBL" id="CVK35457.1"/>
    </source>
</evidence>
<sequence length="104" mass="11746">MREPKLIGGMNDNILPILQAMKSAASNADRALILLTCPVRIMIRYRPFLEQRCIEHHFRAGSEYLTCFYAAMNQTRRNGELVNVALDQARQRLLLLTQNDGGGA</sequence>
<proteinExistence type="predicted"/>
<accession>A0A1A7GCV2</accession>
<organism evidence="1">
    <name type="scientific">biofilter metagenome</name>
    <dbReference type="NCBI Taxonomy" id="1070537"/>
    <lineage>
        <taxon>unclassified sequences</taxon>
        <taxon>metagenomes</taxon>
        <taxon>ecological metagenomes</taxon>
    </lineage>
</organism>
<name>A0A1A7GCV2_9ZZZZ</name>
<dbReference type="EMBL" id="LT158601">
    <property type="protein sequence ID" value="CVK35457.1"/>
    <property type="molecule type" value="Genomic_DNA"/>
</dbReference>
<reference evidence="1" key="1">
    <citation type="journal article" date="2016" name="Sci. Rep.">
        <title>Genomics of high molecular weight plasmids isolated from an on-farm biopurification system.</title>
        <authorList>
            <person name="Martini M.C."/>
            <person name="Wibberg D."/>
            <person name="Lozano M."/>
            <person name="Torres Tejerizo G."/>
            <person name="Albicoro F.J."/>
            <person name="Jaenicke S."/>
            <person name="van Elsas J.D."/>
            <person name="Petroni A."/>
            <person name="Garcillan-Barcia M.P."/>
            <person name="de la Cruz F."/>
            <person name="Schluter A."/>
            <person name="Puhler A."/>
            <person name="Pistorio M."/>
            <person name="Lagares A."/>
            <person name="Del Papa M.F."/>
        </authorList>
    </citation>
    <scope>NUCLEOTIDE SEQUENCE</scope>
    <source>
        <plasmid evidence="1">pMC1</plasmid>
    </source>
</reference>
<dbReference type="AlphaFoldDB" id="A0A1A7GCV2"/>